<feature type="domain" description="Thioredoxin" evidence="2">
    <location>
        <begin position="2"/>
        <end position="162"/>
    </location>
</feature>
<dbReference type="InterPro" id="IPR036249">
    <property type="entry name" value="Thioredoxin-like_sf"/>
</dbReference>
<evidence type="ECO:0000256" key="1">
    <source>
        <dbReference type="ARBA" id="ARBA00003565"/>
    </source>
</evidence>
<gene>
    <name evidence="3" type="ORF">BSQ44_19250</name>
</gene>
<dbReference type="AlphaFoldDB" id="A0A1L3SZJ3"/>
<dbReference type="InterPro" id="IPR012336">
    <property type="entry name" value="Thioredoxin-like_fold"/>
</dbReference>
<organism evidence="3 4">
    <name type="scientific">Aquibium oceanicum</name>
    <dbReference type="NCBI Taxonomy" id="1670800"/>
    <lineage>
        <taxon>Bacteria</taxon>
        <taxon>Pseudomonadati</taxon>
        <taxon>Pseudomonadota</taxon>
        <taxon>Alphaproteobacteria</taxon>
        <taxon>Hyphomicrobiales</taxon>
        <taxon>Phyllobacteriaceae</taxon>
        <taxon>Aquibium</taxon>
    </lineage>
</organism>
<dbReference type="STRING" id="1670800.BSQ44_19250"/>
<sequence>MPVAAHATSDVELLPEPQLGDDGLHVQDWFLQSFLDIGEDLAEAQANGKGLVVVFEQSGCPYCREMHRVNLRDAAIVEQIRATFDVLQLDLRGSRAVTDTDGEELPERELARKWGVVFTPTLIFIPRDADPAGEPANTTAAAVMPGYFKPFHFASMFDYVATGAWRDRHFQDFITARAEKLREEGAEVEIWD</sequence>
<name>A0A1L3SZJ3_9HYPH</name>
<dbReference type="PROSITE" id="PS51352">
    <property type="entry name" value="THIOREDOXIN_2"/>
    <property type="match status" value="1"/>
</dbReference>
<reference evidence="4" key="1">
    <citation type="submission" date="2016-11" db="EMBL/GenBank/DDBJ databases">
        <title>Mesorhizobium oceanicum sp. nov., isolated from deep seawater in South China Sea.</title>
        <authorList>
            <person name="Fu G.-Y."/>
        </authorList>
    </citation>
    <scope>NUCLEOTIDE SEQUENCE [LARGE SCALE GENOMIC DNA]</scope>
    <source>
        <strain evidence="4">B7</strain>
    </source>
</reference>
<dbReference type="InterPro" id="IPR013766">
    <property type="entry name" value="Thioredoxin_domain"/>
</dbReference>
<dbReference type="CDD" id="cd02951">
    <property type="entry name" value="SoxW"/>
    <property type="match status" value="1"/>
</dbReference>
<proteinExistence type="predicted"/>
<protein>
    <recommendedName>
        <fullName evidence="2">Thioredoxin domain-containing protein</fullName>
    </recommendedName>
</protein>
<evidence type="ECO:0000313" key="4">
    <source>
        <dbReference type="Proteomes" id="UP000182840"/>
    </source>
</evidence>
<accession>A0A1L3SZJ3</accession>
<dbReference type="Proteomes" id="UP000182840">
    <property type="component" value="Chromosome"/>
</dbReference>
<dbReference type="EMBL" id="CP018171">
    <property type="protein sequence ID" value="APH74705.1"/>
    <property type="molecule type" value="Genomic_DNA"/>
</dbReference>
<comment type="function">
    <text evidence="1">May be required for disulfide bond formation in some proteins.</text>
</comment>
<dbReference type="Gene3D" id="3.40.30.10">
    <property type="entry name" value="Glutaredoxin"/>
    <property type="match status" value="1"/>
</dbReference>
<evidence type="ECO:0000259" key="2">
    <source>
        <dbReference type="PROSITE" id="PS51352"/>
    </source>
</evidence>
<keyword evidence="4" id="KW-1185">Reference proteome</keyword>
<dbReference type="InterPro" id="IPR041737">
    <property type="entry name" value="SoxW"/>
</dbReference>
<dbReference type="SUPFAM" id="SSF52833">
    <property type="entry name" value="Thioredoxin-like"/>
    <property type="match status" value="1"/>
</dbReference>
<dbReference type="KEGG" id="meso:BSQ44_19250"/>
<evidence type="ECO:0000313" key="3">
    <source>
        <dbReference type="EMBL" id="APH74705.1"/>
    </source>
</evidence>
<dbReference type="Pfam" id="PF13098">
    <property type="entry name" value="Thioredoxin_2"/>
    <property type="match status" value="1"/>
</dbReference>